<name>A0ACC0CAL9_CATRO</name>
<accession>A0ACC0CAL9</accession>
<organism evidence="1 2">
    <name type="scientific">Catharanthus roseus</name>
    <name type="common">Madagascar periwinkle</name>
    <name type="synonym">Vinca rosea</name>
    <dbReference type="NCBI Taxonomy" id="4058"/>
    <lineage>
        <taxon>Eukaryota</taxon>
        <taxon>Viridiplantae</taxon>
        <taxon>Streptophyta</taxon>
        <taxon>Embryophyta</taxon>
        <taxon>Tracheophyta</taxon>
        <taxon>Spermatophyta</taxon>
        <taxon>Magnoliopsida</taxon>
        <taxon>eudicotyledons</taxon>
        <taxon>Gunneridae</taxon>
        <taxon>Pentapetalae</taxon>
        <taxon>asterids</taxon>
        <taxon>lamiids</taxon>
        <taxon>Gentianales</taxon>
        <taxon>Apocynaceae</taxon>
        <taxon>Rauvolfioideae</taxon>
        <taxon>Vinceae</taxon>
        <taxon>Catharanthinae</taxon>
        <taxon>Catharanthus</taxon>
    </lineage>
</organism>
<proteinExistence type="predicted"/>
<evidence type="ECO:0000313" key="1">
    <source>
        <dbReference type="EMBL" id="KAI5681930.1"/>
    </source>
</evidence>
<comment type="caution">
    <text evidence="1">The sequence shown here is derived from an EMBL/GenBank/DDBJ whole genome shotgun (WGS) entry which is preliminary data.</text>
</comment>
<reference evidence="2" key="1">
    <citation type="journal article" date="2023" name="Nat. Plants">
        <title>Single-cell RNA sequencing provides a high-resolution roadmap for understanding the multicellular compartmentation of specialized metabolism.</title>
        <authorList>
            <person name="Sun S."/>
            <person name="Shen X."/>
            <person name="Li Y."/>
            <person name="Li Y."/>
            <person name="Wang S."/>
            <person name="Li R."/>
            <person name="Zhang H."/>
            <person name="Shen G."/>
            <person name="Guo B."/>
            <person name="Wei J."/>
            <person name="Xu J."/>
            <person name="St-Pierre B."/>
            <person name="Chen S."/>
            <person name="Sun C."/>
        </authorList>
    </citation>
    <scope>NUCLEOTIDE SEQUENCE [LARGE SCALE GENOMIC DNA]</scope>
</reference>
<protein>
    <submittedName>
        <fullName evidence="1">Uncharacterized protein</fullName>
    </submittedName>
</protein>
<gene>
    <name evidence="1" type="ORF">M9H77_03158</name>
</gene>
<evidence type="ECO:0000313" key="2">
    <source>
        <dbReference type="Proteomes" id="UP001060085"/>
    </source>
</evidence>
<sequence>MENRKGFGVFTCNLKSYSGNLVLQIKPFKELWIYYGVETLVDKLDALFVYSLLSLECFGNIHSIVPLNASICNVARLLWLFEGLDSRKNPLKEEADGMTWDRHENIDSFQGSVMRSRARKIEEETQRNKFRRSCSFKTIKEEEGVNPIASNRIHFTVHGRVLLVEEKRATNLPRSTLLSMVGFWPKSCRKVPTP</sequence>
<dbReference type="EMBL" id="CM044701">
    <property type="protein sequence ID" value="KAI5681930.1"/>
    <property type="molecule type" value="Genomic_DNA"/>
</dbReference>
<keyword evidence="2" id="KW-1185">Reference proteome</keyword>
<dbReference type="Proteomes" id="UP001060085">
    <property type="component" value="Linkage Group LG01"/>
</dbReference>